<dbReference type="RefSeq" id="WP_156191466.1">
    <property type="nucleotide sequence ID" value="NZ_CP046452.1"/>
</dbReference>
<protein>
    <recommendedName>
        <fullName evidence="2">DUF559 domain-containing protein</fullName>
    </recommendedName>
</protein>
<proteinExistence type="predicted"/>
<dbReference type="KEGG" id="ckw:CKALI_00630"/>
<organism evidence="3 4">
    <name type="scientific">Corynebacterium kalinowskii</name>
    <dbReference type="NCBI Taxonomy" id="2675216"/>
    <lineage>
        <taxon>Bacteria</taxon>
        <taxon>Bacillati</taxon>
        <taxon>Actinomycetota</taxon>
        <taxon>Actinomycetes</taxon>
        <taxon>Mycobacteriales</taxon>
        <taxon>Corynebacteriaceae</taxon>
        <taxon>Corynebacterium</taxon>
    </lineage>
</organism>
<keyword evidence="4" id="KW-1185">Reference proteome</keyword>
<sequence length="320" mass="36551">MNTFTLPRTASEIRLSAIRNGQWVKHSYGIYSASEGAKDSAFRVRAAHLRFPSGAIGGFAALAFHGVPFWWDVDLVTVHTPARGIREEDGMHLVKGVTFTPYHGLDQHFPDLVCVDPATAAIDCLIYVLRKRINFWTPKVTGIWLHELRAIQIIDATLRYTSATRGELREAARNRLCKRKLNRLLKLADDRCDSPPETSLRLILGRLLPGWETQVAIYDDNRLITVIDFAWKRLKVAVYYDGSVHNEQRNVDRDNEITAFLEERGWTVLRVSKGMIRREEDLIRRVVQRIRQQGGPDLAMQTIENRSKRQSASPNPARVI</sequence>
<dbReference type="Gene3D" id="3.40.960.10">
    <property type="entry name" value="VSR Endonuclease"/>
    <property type="match status" value="1"/>
</dbReference>
<dbReference type="AlphaFoldDB" id="A0A6B8VNC1"/>
<feature type="region of interest" description="Disordered" evidence="1">
    <location>
        <begin position="297"/>
        <end position="320"/>
    </location>
</feature>
<reference evidence="4" key="1">
    <citation type="submission" date="2019-11" db="EMBL/GenBank/DDBJ databases">
        <title>Complete genome sequence of Corynebacterium kalinowskii 1959, a novel Corynebacterium species isolated from soil of a small paddock in Vilsendorf, Germany.</title>
        <authorList>
            <person name="Schaffert L."/>
            <person name="Ruwe M."/>
            <person name="Milse J."/>
            <person name="Hanuschka K."/>
            <person name="Ortseifen V."/>
            <person name="Droste J."/>
            <person name="Brandt D."/>
            <person name="Schlueter L."/>
            <person name="Kutter Y."/>
            <person name="Vinke S."/>
            <person name="Viehoefer P."/>
            <person name="Jacob L."/>
            <person name="Luebke N.-C."/>
            <person name="Schulte-Berndt E."/>
            <person name="Hain C."/>
            <person name="Linder M."/>
            <person name="Schmidt P."/>
            <person name="Wollenschlaeger L."/>
            <person name="Luttermann T."/>
            <person name="Thieme E."/>
            <person name="Hassa J."/>
            <person name="Haak M."/>
            <person name="Wittchen M."/>
            <person name="Mentz A."/>
            <person name="Persicke M."/>
            <person name="Busche T."/>
            <person name="Ruckert C."/>
        </authorList>
    </citation>
    <scope>NUCLEOTIDE SEQUENCE [LARGE SCALE GENOMIC DNA]</scope>
    <source>
        <strain evidence="4">1959</strain>
    </source>
</reference>
<dbReference type="Pfam" id="PF04480">
    <property type="entry name" value="DUF559"/>
    <property type="match status" value="1"/>
</dbReference>
<name>A0A6B8VNC1_9CORY</name>
<dbReference type="InterPro" id="IPR011335">
    <property type="entry name" value="Restrct_endonuc-II-like"/>
</dbReference>
<dbReference type="InterPro" id="IPR007569">
    <property type="entry name" value="DUF559"/>
</dbReference>
<evidence type="ECO:0000313" key="4">
    <source>
        <dbReference type="Proteomes" id="UP000427071"/>
    </source>
</evidence>
<gene>
    <name evidence="3" type="ORF">CKALI_00630</name>
</gene>
<evidence type="ECO:0000313" key="3">
    <source>
        <dbReference type="EMBL" id="QGU01027.1"/>
    </source>
</evidence>
<accession>A0A6B8VNC1</accession>
<evidence type="ECO:0000256" key="1">
    <source>
        <dbReference type="SAM" id="MobiDB-lite"/>
    </source>
</evidence>
<dbReference type="SUPFAM" id="SSF52980">
    <property type="entry name" value="Restriction endonuclease-like"/>
    <property type="match status" value="1"/>
</dbReference>
<dbReference type="Proteomes" id="UP000427071">
    <property type="component" value="Chromosome"/>
</dbReference>
<feature type="domain" description="DUF559" evidence="2">
    <location>
        <begin position="226"/>
        <end position="283"/>
    </location>
</feature>
<dbReference type="EMBL" id="CP046452">
    <property type="protein sequence ID" value="QGU01027.1"/>
    <property type="molecule type" value="Genomic_DNA"/>
</dbReference>
<evidence type="ECO:0000259" key="2">
    <source>
        <dbReference type="Pfam" id="PF04480"/>
    </source>
</evidence>